<dbReference type="VEuPathDB" id="TriTrypDB:TCDM_01645"/>
<evidence type="ECO:0000256" key="10">
    <source>
        <dbReference type="ARBA" id="ARBA00023136"/>
    </source>
</evidence>
<comment type="cofactor">
    <cofactor evidence="13 14">
        <name>Zn(2+)</name>
        <dbReference type="ChEBI" id="CHEBI:29105"/>
    </cofactor>
    <text evidence="13 14">Binds 1 zinc ion per subunit.</text>
</comment>
<evidence type="ECO:0000256" key="12">
    <source>
        <dbReference type="PIRSR" id="PIRSR627057-1"/>
    </source>
</evidence>
<dbReference type="VEuPathDB" id="TriTrypDB:Tc_MARK_4322"/>
<keyword evidence="4 13" id="KW-0479">Metal-binding</keyword>
<evidence type="ECO:0000256" key="3">
    <source>
        <dbReference type="ARBA" id="ARBA00022692"/>
    </source>
</evidence>
<dbReference type="Pfam" id="PF16491">
    <property type="entry name" value="Peptidase_M48_N"/>
    <property type="match status" value="1"/>
</dbReference>
<dbReference type="VEuPathDB" id="TriTrypDB:TcCL_NonESM10469"/>
<dbReference type="OrthoDB" id="360839at2759"/>
<evidence type="ECO:0000256" key="9">
    <source>
        <dbReference type="ARBA" id="ARBA00023049"/>
    </source>
</evidence>
<dbReference type="Gene3D" id="3.30.2010.10">
    <property type="entry name" value="Metalloproteases ('zincins'), catalytic domain"/>
    <property type="match status" value="1"/>
</dbReference>
<evidence type="ECO:0000313" key="17">
    <source>
        <dbReference type="EMBL" id="PWV22206.1"/>
    </source>
</evidence>
<feature type="transmembrane region" description="Helical" evidence="14">
    <location>
        <begin position="339"/>
        <end position="361"/>
    </location>
</feature>
<keyword evidence="10 14" id="KW-0472">Membrane</keyword>
<dbReference type="VEuPathDB" id="TriTrypDB:BCY84_14521"/>
<proteinExistence type="inferred from homology"/>
<dbReference type="AlphaFoldDB" id="A0A2V2XN30"/>
<organism evidence="17 18">
    <name type="scientific">Trypanosoma cruzi</name>
    <dbReference type="NCBI Taxonomy" id="5693"/>
    <lineage>
        <taxon>Eukaryota</taxon>
        <taxon>Discoba</taxon>
        <taxon>Euglenozoa</taxon>
        <taxon>Kinetoplastea</taxon>
        <taxon>Metakinetoplastina</taxon>
        <taxon>Trypanosomatida</taxon>
        <taxon>Trypanosomatidae</taxon>
        <taxon>Trypanosoma</taxon>
        <taxon>Schizotrypanum</taxon>
    </lineage>
</organism>
<dbReference type="VEuPathDB" id="TriTrypDB:TcG_06484"/>
<dbReference type="InterPro" id="IPR001915">
    <property type="entry name" value="Peptidase_M48"/>
</dbReference>
<comment type="catalytic activity">
    <reaction evidence="11 14">
        <text>Hydrolyzes the peptide bond -P2-(S-farnesyl or geranylgeranyl)C-P1'-P2'-P3'-COOH where P1' and P2' are amino acids with aliphatic side chains and P3' is any C-terminal residue.</text>
        <dbReference type="EC" id="3.4.24.84"/>
    </reaction>
</comment>
<evidence type="ECO:0000256" key="8">
    <source>
        <dbReference type="ARBA" id="ARBA00022989"/>
    </source>
</evidence>
<feature type="transmembrane region" description="Helical" evidence="14">
    <location>
        <begin position="156"/>
        <end position="176"/>
    </location>
</feature>
<dbReference type="PANTHER" id="PTHR10120">
    <property type="entry name" value="CAAX PRENYL PROTEASE 1"/>
    <property type="match status" value="1"/>
</dbReference>
<dbReference type="OMA" id="FVIEEKF"/>
<feature type="binding site" evidence="13">
    <location>
        <position position="366"/>
    </location>
    <ligand>
        <name>Zn(2+)</name>
        <dbReference type="ChEBI" id="CHEBI:29105"/>
        <note>catalytic</note>
    </ligand>
</feature>
<evidence type="ECO:0000256" key="6">
    <source>
        <dbReference type="ARBA" id="ARBA00022824"/>
    </source>
</evidence>
<evidence type="ECO:0000256" key="13">
    <source>
        <dbReference type="PIRSR" id="PIRSR627057-2"/>
    </source>
</evidence>
<dbReference type="VEuPathDB" id="TriTrypDB:TcYC6_0071940"/>
<feature type="active site" description="Proton donor" evidence="12">
    <location>
        <position position="370"/>
    </location>
</feature>
<keyword evidence="6 14" id="KW-0256">Endoplasmic reticulum</keyword>
<evidence type="ECO:0000259" key="15">
    <source>
        <dbReference type="Pfam" id="PF01435"/>
    </source>
</evidence>
<evidence type="ECO:0000313" key="18">
    <source>
        <dbReference type="Proteomes" id="UP000246078"/>
    </source>
</evidence>
<evidence type="ECO:0000256" key="7">
    <source>
        <dbReference type="ARBA" id="ARBA00022833"/>
    </source>
</evidence>
<dbReference type="VEuPathDB" id="TriTrypDB:TcBrA4_0059540"/>
<keyword evidence="3 14" id="KW-0812">Transmembrane</keyword>
<feature type="domain" description="Peptidase M48" evidence="15">
    <location>
        <begin position="219"/>
        <end position="423"/>
    </location>
</feature>
<dbReference type="FunFam" id="3.30.2010.10:FF:000002">
    <property type="entry name" value="CAAX prenyl protease"/>
    <property type="match status" value="1"/>
</dbReference>
<feature type="binding site" evidence="13">
    <location>
        <position position="287"/>
    </location>
    <ligand>
        <name>Zn(2+)</name>
        <dbReference type="ChEBI" id="CHEBI:29105"/>
        <note>catalytic</note>
    </ligand>
</feature>
<dbReference type="GO" id="GO:0005789">
    <property type="term" value="C:endoplasmic reticulum membrane"/>
    <property type="evidence" value="ECO:0007669"/>
    <property type="project" value="UniProtKB-SubCell"/>
</dbReference>
<keyword evidence="5 14" id="KW-0378">Hydrolase</keyword>
<keyword evidence="7 13" id="KW-0862">Zinc</keyword>
<dbReference type="VEuPathDB" id="TriTrypDB:TCSYLVIO_005634"/>
<feature type="transmembrane region" description="Helical" evidence="14">
    <location>
        <begin position="298"/>
        <end position="319"/>
    </location>
</feature>
<gene>
    <name evidence="17" type="ORF">C3747_1g395</name>
</gene>
<comment type="similarity">
    <text evidence="14">Belongs to the peptidase M48A family.</text>
</comment>
<dbReference type="GO" id="GO:0071586">
    <property type="term" value="P:CAAX-box protein processing"/>
    <property type="evidence" value="ECO:0007669"/>
    <property type="project" value="UniProtKB-UniRule"/>
</dbReference>
<dbReference type="EC" id="3.4.24.84" evidence="14"/>
<keyword evidence="9 14" id="KW-0482">Metalloprotease</keyword>
<dbReference type="InterPro" id="IPR027057">
    <property type="entry name" value="CAXX_Prtase_1"/>
</dbReference>
<feature type="transmembrane region" description="Helical" evidence="14">
    <location>
        <begin position="182"/>
        <end position="201"/>
    </location>
</feature>
<dbReference type="Pfam" id="PF01435">
    <property type="entry name" value="Peptidase_M48"/>
    <property type="match status" value="1"/>
</dbReference>
<accession>A0A2V2XN30</accession>
<name>A0A2V2XN30_TRYCR</name>
<dbReference type="VEuPathDB" id="TriTrypDB:ECC02_002701"/>
<comment type="function">
    <text evidence="14">Proteolytically removes the C-terminal three residues of farnesylated proteins.</text>
</comment>
<evidence type="ECO:0000256" key="1">
    <source>
        <dbReference type="ARBA" id="ARBA00004477"/>
    </source>
</evidence>
<dbReference type="Proteomes" id="UP000246078">
    <property type="component" value="Unassembled WGS sequence"/>
</dbReference>
<dbReference type="VEuPathDB" id="TriTrypDB:TcCLB.460127.20"/>
<feature type="binding site" evidence="13">
    <location>
        <position position="291"/>
    </location>
    <ligand>
        <name>Zn(2+)</name>
        <dbReference type="ChEBI" id="CHEBI:29105"/>
        <note>catalytic</note>
    </ligand>
</feature>
<comment type="caution">
    <text evidence="14">Lacks conserved residue(s) required for the propagation of feature annotation.</text>
</comment>
<evidence type="ECO:0000259" key="16">
    <source>
        <dbReference type="Pfam" id="PF16491"/>
    </source>
</evidence>
<dbReference type="EMBL" id="PRFC01000001">
    <property type="protein sequence ID" value="PWV22206.1"/>
    <property type="molecule type" value="Genomic_DNA"/>
</dbReference>
<dbReference type="CDD" id="cd07343">
    <property type="entry name" value="M48A_Zmpste24p_like"/>
    <property type="match status" value="1"/>
</dbReference>
<dbReference type="GO" id="GO:0004222">
    <property type="term" value="F:metalloendopeptidase activity"/>
    <property type="evidence" value="ECO:0007669"/>
    <property type="project" value="UniProtKB-UniRule"/>
</dbReference>
<evidence type="ECO:0000256" key="11">
    <source>
        <dbReference type="ARBA" id="ARBA00044456"/>
    </source>
</evidence>
<dbReference type="SMR" id="A0A2V2XN30"/>
<evidence type="ECO:0000256" key="4">
    <source>
        <dbReference type="ARBA" id="ARBA00022723"/>
    </source>
</evidence>
<evidence type="ECO:0000256" key="14">
    <source>
        <dbReference type="RuleBase" id="RU366005"/>
    </source>
</evidence>
<protein>
    <recommendedName>
        <fullName evidence="14">CAAX prenyl protease</fullName>
        <ecNumber evidence="14">3.4.24.84</ecNumber>
    </recommendedName>
</protein>
<dbReference type="VEuPathDB" id="TriTrypDB:C3747_1g395"/>
<comment type="subcellular location">
    <subcellularLocation>
        <location evidence="1 14">Endoplasmic reticulum membrane</location>
        <topology evidence="1 14">Multi-pass membrane protein</topology>
    </subcellularLocation>
</comment>
<keyword evidence="2 14" id="KW-0645">Protease</keyword>
<reference evidence="17 18" key="1">
    <citation type="journal article" date="2018" name="Microb. Genom.">
        <title>Expanding an expanded genome: long-read sequencing of Trypanosoma cruzi.</title>
        <authorList>
            <person name="Berna L."/>
            <person name="Rodriguez M."/>
            <person name="Chiribao M.L."/>
            <person name="Parodi-Talice A."/>
            <person name="Pita S."/>
            <person name="Rijo G."/>
            <person name="Alvarez-Valin F."/>
            <person name="Robello C."/>
        </authorList>
    </citation>
    <scope>NUCLEOTIDE SEQUENCE [LARGE SCALE GENOMIC DNA]</scope>
    <source>
        <strain evidence="17 18">TCC</strain>
    </source>
</reference>
<keyword evidence="8 14" id="KW-1133">Transmembrane helix</keyword>
<dbReference type="VEuPathDB" id="TriTrypDB:TcCLB.510431.40"/>
<dbReference type="GO" id="GO:0046872">
    <property type="term" value="F:metal ion binding"/>
    <property type="evidence" value="ECO:0007669"/>
    <property type="project" value="UniProtKB-UniRule"/>
</dbReference>
<dbReference type="VEuPathDB" id="TriTrypDB:C4B63_2g357"/>
<evidence type="ECO:0000256" key="2">
    <source>
        <dbReference type="ARBA" id="ARBA00022670"/>
    </source>
</evidence>
<comment type="caution">
    <text evidence="17">The sequence shown here is derived from an EMBL/GenBank/DDBJ whole genome shotgun (WGS) entry which is preliminary data.</text>
</comment>
<feature type="active site" evidence="12">
    <location>
        <position position="288"/>
    </location>
</feature>
<sequence length="428" mass="48436">MYLAGRPSFYASALIGTNAVAGWELYLQYRQWRSFFREELPESHAGIVEDEEFQKSQAYGRDKGAFAICCDVRDLILGNVAILIRLSARTFDWVAKLLPVAAGSFTHCFALTAATDVASTLMSLPFDYYKTFVIEEKHGFNKTSRKEFFKDAAKGLCLRVFLLHPLTTGLILQVVWRFGDRFPLYLFLGATGLAMAFTFLYPTLIQPLFNTYTPISEDSALYKKISILAKSHQFPLEKLYQVDGSRRSSHSNAYVYGFWKSKRIVLYDTLIEQMEGDDDLILSLLCHELGHWKHSHTIILLGIGIAQLFCISFGAKAVIFNPEIYEEFGFRQMNPFVGFTLFLSVVAEPLLTLFGYAFSLLSRQLEFQADKFAVESGYGMSLRKGLLIMQKTNKSEVSPDNLYAAMKYTHPPIAERIAAIDAEIKKSA</sequence>
<feature type="domain" description="CAAX prenyl protease 1 N-terminal" evidence="16">
    <location>
        <begin position="36"/>
        <end position="211"/>
    </location>
</feature>
<evidence type="ECO:0000256" key="5">
    <source>
        <dbReference type="ARBA" id="ARBA00022801"/>
    </source>
</evidence>
<dbReference type="InterPro" id="IPR032456">
    <property type="entry name" value="Peptidase_M48_N"/>
</dbReference>